<dbReference type="AlphaFoldDB" id="A0A8S9SVG1"/>
<evidence type="ECO:0000313" key="1">
    <source>
        <dbReference type="EMBL" id="KAF3604270.1"/>
    </source>
</evidence>
<dbReference type="EMBL" id="QGKX02000004">
    <property type="protein sequence ID" value="KAF3604270.1"/>
    <property type="molecule type" value="Genomic_DNA"/>
</dbReference>
<reference evidence="1" key="1">
    <citation type="submission" date="2019-12" db="EMBL/GenBank/DDBJ databases">
        <title>Genome sequencing and annotation of Brassica cretica.</title>
        <authorList>
            <person name="Studholme D.J."/>
            <person name="Sarris P."/>
        </authorList>
    </citation>
    <scope>NUCLEOTIDE SEQUENCE</scope>
    <source>
        <strain evidence="1">PFS-109/04</strain>
        <tissue evidence="1">Leaf</tissue>
    </source>
</reference>
<proteinExistence type="predicted"/>
<dbReference type="Proteomes" id="UP000712600">
    <property type="component" value="Unassembled WGS sequence"/>
</dbReference>
<name>A0A8S9SVG1_BRACR</name>
<protein>
    <submittedName>
        <fullName evidence="1">Uncharacterized protein</fullName>
    </submittedName>
</protein>
<comment type="caution">
    <text evidence="1">The sequence shown here is derived from an EMBL/GenBank/DDBJ whole genome shotgun (WGS) entry which is preliminary data.</text>
</comment>
<sequence>MESANQSQPNEDSGGLLGSWLGQLSNDVNLLPTDYADWKVFAPHRKDKAWDIILAWYNAKDSILVPPQTQMGEDTQALSL</sequence>
<organism evidence="1 2">
    <name type="scientific">Brassica cretica</name>
    <name type="common">Mustard</name>
    <dbReference type="NCBI Taxonomy" id="69181"/>
    <lineage>
        <taxon>Eukaryota</taxon>
        <taxon>Viridiplantae</taxon>
        <taxon>Streptophyta</taxon>
        <taxon>Embryophyta</taxon>
        <taxon>Tracheophyta</taxon>
        <taxon>Spermatophyta</taxon>
        <taxon>Magnoliopsida</taxon>
        <taxon>eudicotyledons</taxon>
        <taxon>Gunneridae</taxon>
        <taxon>Pentapetalae</taxon>
        <taxon>rosids</taxon>
        <taxon>malvids</taxon>
        <taxon>Brassicales</taxon>
        <taxon>Brassicaceae</taxon>
        <taxon>Brassiceae</taxon>
        <taxon>Brassica</taxon>
    </lineage>
</organism>
<accession>A0A8S9SVG1</accession>
<gene>
    <name evidence="1" type="ORF">F2Q69_00035800</name>
</gene>
<evidence type="ECO:0000313" key="2">
    <source>
        <dbReference type="Proteomes" id="UP000712600"/>
    </source>
</evidence>